<dbReference type="InterPro" id="IPR035979">
    <property type="entry name" value="RBD_domain_sf"/>
</dbReference>
<dbReference type="FunCoup" id="A0A6I9R4F4">
    <property type="interactions" value="3298"/>
</dbReference>
<keyword evidence="6" id="KW-1185">Reference proteome</keyword>
<evidence type="ECO:0000259" key="4">
    <source>
        <dbReference type="PROSITE" id="PS50102"/>
    </source>
</evidence>
<dbReference type="Proteomes" id="UP000504607">
    <property type="component" value="Chromosome 4"/>
</dbReference>
<dbReference type="Gene3D" id="3.10.450.50">
    <property type="match status" value="1"/>
</dbReference>
<dbReference type="FunFam" id="3.10.450.50:FF:000003">
    <property type="entry name" value="Nuclear transport factor 2 family protein"/>
    <property type="match status" value="1"/>
</dbReference>
<evidence type="ECO:0000256" key="2">
    <source>
        <dbReference type="PROSITE-ProRule" id="PRU00176"/>
    </source>
</evidence>
<dbReference type="InterPro" id="IPR002075">
    <property type="entry name" value="NTF2_dom"/>
</dbReference>
<dbReference type="InterPro" id="IPR018222">
    <property type="entry name" value="Nuclear_transport_factor_2_euk"/>
</dbReference>
<proteinExistence type="predicted"/>
<dbReference type="InterPro" id="IPR032710">
    <property type="entry name" value="NTF2-like_dom_sf"/>
</dbReference>
<protein>
    <submittedName>
        <fullName evidence="7">G3BP-like protein</fullName>
    </submittedName>
</protein>
<evidence type="ECO:0000256" key="1">
    <source>
        <dbReference type="ARBA" id="ARBA00022884"/>
    </source>
</evidence>
<feature type="domain" description="RRM" evidence="4">
    <location>
        <begin position="314"/>
        <end position="398"/>
    </location>
</feature>
<reference evidence="7" key="1">
    <citation type="submission" date="2025-08" db="UniProtKB">
        <authorList>
            <consortium name="RefSeq"/>
        </authorList>
    </citation>
    <scope>IDENTIFICATION</scope>
</reference>
<dbReference type="OrthoDB" id="339151at2759"/>
<organism evidence="6 7">
    <name type="scientific">Elaeis guineensis var. tenera</name>
    <name type="common">Oil palm</name>
    <dbReference type="NCBI Taxonomy" id="51953"/>
    <lineage>
        <taxon>Eukaryota</taxon>
        <taxon>Viridiplantae</taxon>
        <taxon>Streptophyta</taxon>
        <taxon>Embryophyta</taxon>
        <taxon>Tracheophyta</taxon>
        <taxon>Spermatophyta</taxon>
        <taxon>Magnoliopsida</taxon>
        <taxon>Liliopsida</taxon>
        <taxon>Arecaceae</taxon>
        <taxon>Arecoideae</taxon>
        <taxon>Cocoseae</taxon>
        <taxon>Elaeidinae</taxon>
        <taxon>Elaeis</taxon>
    </lineage>
</organism>
<feature type="region of interest" description="Disordered" evidence="3">
    <location>
        <begin position="388"/>
        <end position="472"/>
    </location>
</feature>
<dbReference type="InParanoid" id="A0A6I9R4F4"/>
<accession>A0A6I9R4F4</accession>
<feature type="domain" description="NTF2" evidence="5">
    <location>
        <begin position="14"/>
        <end position="128"/>
    </location>
</feature>
<keyword evidence="1 2" id="KW-0694">RNA-binding</keyword>
<dbReference type="Pfam" id="PF02136">
    <property type="entry name" value="NTF2"/>
    <property type="match status" value="1"/>
</dbReference>
<name>A0A6I9R4F4_ELAGV</name>
<dbReference type="PANTHER" id="PTHR10693">
    <property type="entry name" value="RAS GTPASE-ACTIVATING PROTEIN-BINDING PROTEIN"/>
    <property type="match status" value="1"/>
</dbReference>
<dbReference type="Gene3D" id="3.30.70.330">
    <property type="match status" value="1"/>
</dbReference>
<dbReference type="SUPFAM" id="SSF54928">
    <property type="entry name" value="RNA-binding domain, RBD"/>
    <property type="match status" value="1"/>
</dbReference>
<gene>
    <name evidence="7" type="primary">LOC105044175</name>
</gene>
<dbReference type="GO" id="GO:1990904">
    <property type="term" value="C:ribonucleoprotein complex"/>
    <property type="evidence" value="ECO:0007669"/>
    <property type="project" value="TreeGrafter"/>
</dbReference>
<feature type="region of interest" description="Disordered" evidence="3">
    <location>
        <begin position="254"/>
        <end position="278"/>
    </location>
</feature>
<feature type="compositionally biased region" description="Polar residues" evidence="3">
    <location>
        <begin position="266"/>
        <end position="278"/>
    </location>
</feature>
<dbReference type="PANTHER" id="PTHR10693:SF58">
    <property type="entry name" value="OS02G0131700 PROTEIN"/>
    <property type="match status" value="1"/>
</dbReference>
<evidence type="ECO:0000313" key="7">
    <source>
        <dbReference type="RefSeq" id="XP_010920289.1"/>
    </source>
</evidence>
<dbReference type="SUPFAM" id="SSF54427">
    <property type="entry name" value="NTF2-like"/>
    <property type="match status" value="1"/>
</dbReference>
<dbReference type="PROSITE" id="PS50102">
    <property type="entry name" value="RRM"/>
    <property type="match status" value="1"/>
</dbReference>
<dbReference type="SMART" id="SM00360">
    <property type="entry name" value="RRM"/>
    <property type="match status" value="1"/>
</dbReference>
<feature type="region of interest" description="Disordered" evidence="3">
    <location>
        <begin position="200"/>
        <end position="242"/>
    </location>
</feature>
<evidence type="ECO:0000313" key="6">
    <source>
        <dbReference type="Proteomes" id="UP000504607"/>
    </source>
</evidence>
<feature type="compositionally biased region" description="Polar residues" evidence="3">
    <location>
        <begin position="460"/>
        <end position="472"/>
    </location>
</feature>
<dbReference type="PROSITE" id="PS50177">
    <property type="entry name" value="NTF2_DOMAIN"/>
    <property type="match status" value="1"/>
</dbReference>
<dbReference type="GO" id="GO:0005829">
    <property type="term" value="C:cytosol"/>
    <property type="evidence" value="ECO:0007669"/>
    <property type="project" value="TreeGrafter"/>
</dbReference>
<dbReference type="GO" id="GO:0003729">
    <property type="term" value="F:mRNA binding"/>
    <property type="evidence" value="ECO:0007669"/>
    <property type="project" value="TreeGrafter"/>
</dbReference>
<dbReference type="CDD" id="cd00590">
    <property type="entry name" value="RRM_SF"/>
    <property type="match status" value="1"/>
</dbReference>
<dbReference type="CDD" id="cd00780">
    <property type="entry name" value="NTF2"/>
    <property type="match status" value="1"/>
</dbReference>
<evidence type="ECO:0000256" key="3">
    <source>
        <dbReference type="SAM" id="MobiDB-lite"/>
    </source>
</evidence>
<dbReference type="RefSeq" id="XP_010920289.1">
    <property type="nucleotide sequence ID" value="XM_010921987.3"/>
</dbReference>
<sequence length="472" mass="52534">MASSFPGHVSAFQVGTYFVGQYYHVLQQQPDLVHQFYTNASTMMRFDGTTTESATGMLEIHNLVMCLNFKGIEIKTAHSLESWSGGILVMVSGFVQLKDYNYRRKFVQTFFLAPQEKGYFVLNDIFHFIDEEHVHQNPANILTPHNNFETKLDASSPMLEPVSNYILGEEIHAREFPAPDPAEEDDTVDKYSIPEPQQQALECDEEIDKTPAEEPTASYPDAMNNMRDPSPAPAEEPVGEPPKKTYASILQAKGQLRHSAPHPASLNKSAQVSSDWQHAPQLATQQLQPSVVPEKSSLEVVEESATFEDEGDARSVYVGNLSSSITAYDLEQEFKNFGRIRPAGVTVRSRKEAGVFYAFIEFEDAVGVQNALKASPIQLNGRLIHVEGRRPNSRASRGGRRGRGRGGYQSEFPRGHFGGRTYSRGSGHDNSDRDYNNRPMLNGYVQRGPHQEKGILGNHASRNGSNPSEVLS</sequence>
<dbReference type="InterPro" id="IPR000504">
    <property type="entry name" value="RRM_dom"/>
</dbReference>
<evidence type="ECO:0000259" key="5">
    <source>
        <dbReference type="PROSITE" id="PS50177"/>
    </source>
</evidence>
<dbReference type="AlphaFoldDB" id="A0A6I9R4F4"/>
<feature type="compositionally biased region" description="Basic and acidic residues" evidence="3">
    <location>
        <begin position="426"/>
        <end position="436"/>
    </location>
</feature>
<dbReference type="Pfam" id="PF00076">
    <property type="entry name" value="RRM_1"/>
    <property type="match status" value="1"/>
</dbReference>
<dbReference type="InterPro" id="IPR039539">
    <property type="entry name" value="Ras_GTPase_bind_prot"/>
</dbReference>
<dbReference type="InterPro" id="IPR012677">
    <property type="entry name" value="Nucleotide-bd_a/b_plait_sf"/>
</dbReference>